<evidence type="ECO:0000256" key="3">
    <source>
        <dbReference type="ARBA" id="ARBA00022723"/>
    </source>
</evidence>
<evidence type="ECO:0000256" key="7">
    <source>
        <dbReference type="ARBA" id="ARBA00023080"/>
    </source>
</evidence>
<sequence length="362" mass="40757">MANVQTQFDTFHSDKKTGIRLGRFKKEKQLRDKRNVIRRRLKANLPGVFAKYGEPNLVPKFKDQGSYKMNTGIKPLAGGSGYDIDQGVYFETPKDGEGAYSPLTLKKRVEEALNGLTDTIRIRRPCVTVFYKENGVEEAYHVDLAIYSARGSNSDGKDYLAVGRVGDSLSEQEWKVSDPAGLQHELFRRFEDDTHGRQQFRRIMRFMKRWKDVNFSSAGNGAPRGIGLTLNAHYGFTPTYSDWLNRTRDDLGALRKLVDDMLSRFSHQYREKRQEWGRCLIAKLPVEPVSDVYENMTLVQMTSFETKLKDLKAALDAAHEESDPHEACKGLQKVFGSDFPVPAKSDTARKAAAGAASSGLSG</sequence>
<keyword evidence="2" id="KW-0548">Nucleotidyltransferase</keyword>
<keyword evidence="1" id="KW-0808">Transferase</keyword>
<dbReference type="InterPro" id="IPR048445">
    <property type="entry name" value="DncV-like_NTFase"/>
</dbReference>
<keyword evidence="7" id="KW-0546">Nucleotide metabolism</keyword>
<dbReference type="Proteomes" id="UP001165297">
    <property type="component" value="Unassembled WGS sequence"/>
</dbReference>
<keyword evidence="13" id="KW-1185">Reference proteome</keyword>
<comment type="caution">
    <text evidence="12">The sequence shown here is derived from an EMBL/GenBank/DDBJ whole genome shotgun (WGS) entry which is preliminary data.</text>
</comment>
<accession>A0ABS8ALF7</accession>
<dbReference type="EMBL" id="JAJADQ010000015">
    <property type="protein sequence ID" value="MCB2380329.1"/>
    <property type="molecule type" value="Genomic_DNA"/>
</dbReference>
<keyword evidence="3" id="KW-0479">Metal-binding</keyword>
<evidence type="ECO:0000256" key="9">
    <source>
        <dbReference type="ARBA" id="ARBA00044145"/>
    </source>
</evidence>
<keyword evidence="8" id="KW-0051">Antiviral defense</keyword>
<organism evidence="12 13">
    <name type="scientific">Hymenobacter nitidus</name>
    <dbReference type="NCBI Taxonomy" id="2880929"/>
    <lineage>
        <taxon>Bacteria</taxon>
        <taxon>Pseudomonadati</taxon>
        <taxon>Bacteroidota</taxon>
        <taxon>Cytophagia</taxon>
        <taxon>Cytophagales</taxon>
        <taxon>Hymenobacteraceae</taxon>
        <taxon>Hymenobacter</taxon>
    </lineage>
</organism>
<evidence type="ECO:0000256" key="10">
    <source>
        <dbReference type="ARBA" id="ARBA00048304"/>
    </source>
</evidence>
<evidence type="ECO:0000259" key="11">
    <source>
        <dbReference type="Pfam" id="PF21654"/>
    </source>
</evidence>
<keyword evidence="6" id="KW-0460">Magnesium</keyword>
<evidence type="ECO:0000256" key="2">
    <source>
        <dbReference type="ARBA" id="ARBA00022695"/>
    </source>
</evidence>
<evidence type="ECO:0000256" key="8">
    <source>
        <dbReference type="ARBA" id="ARBA00023118"/>
    </source>
</evidence>
<dbReference type="Pfam" id="PF21654">
    <property type="entry name" value="DncV-like_NTFase"/>
    <property type="match status" value="1"/>
</dbReference>
<evidence type="ECO:0000256" key="5">
    <source>
        <dbReference type="ARBA" id="ARBA00022840"/>
    </source>
</evidence>
<comment type="catalytic activity">
    <reaction evidence="10">
        <text>GTP + ATP = 3',3'-cGAMP + 2 diphosphate</text>
        <dbReference type="Rhea" id="RHEA:35647"/>
        <dbReference type="ChEBI" id="CHEBI:30616"/>
        <dbReference type="ChEBI" id="CHEBI:33019"/>
        <dbReference type="ChEBI" id="CHEBI:37565"/>
        <dbReference type="ChEBI" id="CHEBI:71501"/>
    </reaction>
    <physiologicalReaction direction="left-to-right" evidence="10">
        <dbReference type="Rhea" id="RHEA:35648"/>
    </physiologicalReaction>
</comment>
<keyword evidence="4" id="KW-0547">Nucleotide-binding</keyword>
<evidence type="ECO:0000256" key="6">
    <source>
        <dbReference type="ARBA" id="ARBA00022842"/>
    </source>
</evidence>
<evidence type="ECO:0000256" key="4">
    <source>
        <dbReference type="ARBA" id="ARBA00022741"/>
    </source>
</evidence>
<feature type="domain" description="Cyclic GMP-AMP synthase DncV-like nucleotidyltransferase" evidence="11">
    <location>
        <begin position="59"/>
        <end position="147"/>
    </location>
</feature>
<reference evidence="12" key="1">
    <citation type="submission" date="2021-10" db="EMBL/GenBank/DDBJ databases">
        <authorList>
            <person name="Dean J.D."/>
            <person name="Kim M.K."/>
            <person name="Newey C.N."/>
            <person name="Stoker T.S."/>
            <person name="Thompson D.W."/>
            <person name="Grose J.H."/>
        </authorList>
    </citation>
    <scope>NUCLEOTIDE SEQUENCE</scope>
    <source>
        <strain evidence="12">BT635</strain>
    </source>
</reference>
<gene>
    <name evidence="12" type="ORF">LGH70_22245</name>
</gene>
<keyword evidence="5" id="KW-0067">ATP-binding</keyword>
<evidence type="ECO:0000313" key="12">
    <source>
        <dbReference type="EMBL" id="MCB2380329.1"/>
    </source>
</evidence>
<proteinExistence type="predicted"/>
<name>A0ABS8ALF7_9BACT</name>
<dbReference type="RefSeq" id="WP_226190089.1">
    <property type="nucleotide sequence ID" value="NZ_JAJADQ010000015.1"/>
</dbReference>
<evidence type="ECO:0000313" key="13">
    <source>
        <dbReference type="Proteomes" id="UP001165297"/>
    </source>
</evidence>
<evidence type="ECO:0000256" key="1">
    <source>
        <dbReference type="ARBA" id="ARBA00022679"/>
    </source>
</evidence>
<protein>
    <recommendedName>
        <fullName evidence="9">Cyclic GMP-AMP synthase</fullName>
    </recommendedName>
</protein>